<evidence type="ECO:0000256" key="1">
    <source>
        <dbReference type="ARBA" id="ARBA00008676"/>
    </source>
</evidence>
<dbReference type="PANTHER" id="PTHR20881">
    <property type="entry name" value="3-METHYL-2-OXOBUTANOATE HYDROXYMETHYLTRANSFERASE"/>
    <property type="match status" value="1"/>
</dbReference>
<dbReference type="Pfam" id="PF02548">
    <property type="entry name" value="Pantoate_transf"/>
    <property type="match status" value="1"/>
</dbReference>
<sequence length="298" mass="32861">MEENKVVVSEEEQKEAQKGIHMSTVRKARKNLAYLQKKKDKGEKIVQMCPAALGPMFALAAEVADCDILRTPSWFADTQQDSIDSAIPTIKSYRAVAQRLHINFYMPTPTYASKEKALSYGSEYVVAGADSMLPMGISNETLRYMTDNYVPVYGHIGAISGWQTNATGYSKLGKTAEDALRVFKMGYEYQENGMGGMTVELTPIEVSAAIAKKLRVPVVSIAGGAACDGSEMVDMDTFGMMPSAASHAKTYANFMEFAATAYAMWANDVRTGAYPEDKHGWHMDPEELDKFMNALEKF</sequence>
<protein>
    <recommendedName>
        <fullName evidence="3">3-methyl-2-oxobutanoate hydroxymethyltransferase</fullName>
        <ecNumber evidence="3">2.1.2.11</ecNumber>
    </recommendedName>
</protein>
<dbReference type="Proteomes" id="UP000184245">
    <property type="component" value="Unassembled WGS sequence"/>
</dbReference>
<dbReference type="GO" id="GO:0008168">
    <property type="term" value="F:methyltransferase activity"/>
    <property type="evidence" value="ECO:0007669"/>
    <property type="project" value="UniProtKB-KW"/>
</dbReference>
<dbReference type="EMBL" id="FQVI01000001">
    <property type="protein sequence ID" value="SHE36135.1"/>
    <property type="molecule type" value="Genomic_DNA"/>
</dbReference>
<feature type="region of interest" description="Disordered" evidence="6">
    <location>
        <begin position="1"/>
        <end position="20"/>
    </location>
</feature>
<dbReference type="SUPFAM" id="SSF51621">
    <property type="entry name" value="Phosphoenolpyruvate/pyruvate domain"/>
    <property type="match status" value="1"/>
</dbReference>
<dbReference type="GO" id="GO:0032259">
    <property type="term" value="P:methylation"/>
    <property type="evidence" value="ECO:0007669"/>
    <property type="project" value="UniProtKB-KW"/>
</dbReference>
<name>A0A1M4SVA2_9CLOT</name>
<evidence type="ECO:0000256" key="4">
    <source>
        <dbReference type="ARBA" id="ARBA00022655"/>
    </source>
</evidence>
<dbReference type="AlphaFoldDB" id="A0A1M4SVA2"/>
<evidence type="ECO:0000256" key="2">
    <source>
        <dbReference type="ARBA" id="ARBA00011424"/>
    </source>
</evidence>
<dbReference type="GO" id="GO:0003864">
    <property type="term" value="F:3-methyl-2-oxobutanoate hydroxymethyltransferase activity"/>
    <property type="evidence" value="ECO:0007669"/>
    <property type="project" value="UniProtKB-EC"/>
</dbReference>
<dbReference type="Gene3D" id="3.20.20.60">
    <property type="entry name" value="Phosphoenolpyruvate-binding domains"/>
    <property type="match status" value="1"/>
</dbReference>
<keyword evidence="4" id="KW-0566">Pantothenate biosynthesis</keyword>
<proteinExistence type="inferred from homology"/>
<dbReference type="EC" id="2.1.2.11" evidence="3"/>
<dbReference type="InterPro" id="IPR040442">
    <property type="entry name" value="Pyrv_kinase-like_dom_sf"/>
</dbReference>
<dbReference type="STRING" id="1122155.SAMN02745158_00282"/>
<evidence type="ECO:0000256" key="3">
    <source>
        <dbReference type="ARBA" id="ARBA00012618"/>
    </source>
</evidence>
<dbReference type="InterPro" id="IPR003700">
    <property type="entry name" value="Pantoate_hydroxy_MeTrfase"/>
</dbReference>
<evidence type="ECO:0000256" key="5">
    <source>
        <dbReference type="ARBA" id="ARBA00022679"/>
    </source>
</evidence>
<evidence type="ECO:0000313" key="8">
    <source>
        <dbReference type="Proteomes" id="UP000184245"/>
    </source>
</evidence>
<accession>A0A1M4SVA2</accession>
<organism evidence="7 8">
    <name type="scientific">Lactonifactor longoviformis DSM 17459</name>
    <dbReference type="NCBI Taxonomy" id="1122155"/>
    <lineage>
        <taxon>Bacteria</taxon>
        <taxon>Bacillati</taxon>
        <taxon>Bacillota</taxon>
        <taxon>Clostridia</taxon>
        <taxon>Eubacteriales</taxon>
        <taxon>Clostridiaceae</taxon>
        <taxon>Lactonifactor</taxon>
    </lineage>
</organism>
<dbReference type="RefSeq" id="WP_072848447.1">
    <property type="nucleotide sequence ID" value="NZ_FQVI01000001.1"/>
</dbReference>
<dbReference type="OrthoDB" id="9781789at2"/>
<dbReference type="GO" id="GO:0015940">
    <property type="term" value="P:pantothenate biosynthetic process"/>
    <property type="evidence" value="ECO:0007669"/>
    <property type="project" value="UniProtKB-KW"/>
</dbReference>
<feature type="compositionally biased region" description="Acidic residues" evidence="6">
    <location>
        <begin position="1"/>
        <end position="13"/>
    </location>
</feature>
<evidence type="ECO:0000313" key="7">
    <source>
        <dbReference type="EMBL" id="SHE36135.1"/>
    </source>
</evidence>
<comment type="similarity">
    <text evidence="1">Belongs to the PanB family.</text>
</comment>
<keyword evidence="5 7" id="KW-0808">Transferase</keyword>
<comment type="subunit">
    <text evidence="2">Homodecamer; pentamer of dimers.</text>
</comment>
<reference evidence="7 8" key="1">
    <citation type="submission" date="2016-11" db="EMBL/GenBank/DDBJ databases">
        <authorList>
            <person name="Jaros S."/>
            <person name="Januszkiewicz K."/>
            <person name="Wedrychowicz H."/>
        </authorList>
    </citation>
    <scope>NUCLEOTIDE SEQUENCE [LARGE SCALE GENOMIC DNA]</scope>
    <source>
        <strain evidence="7 8">DSM 17459</strain>
    </source>
</reference>
<dbReference type="PANTHER" id="PTHR20881:SF0">
    <property type="entry name" value="3-METHYL-2-OXOBUTANOATE HYDROXYMETHYLTRANSFERASE"/>
    <property type="match status" value="1"/>
</dbReference>
<dbReference type="InterPro" id="IPR015813">
    <property type="entry name" value="Pyrv/PenolPyrv_kinase-like_dom"/>
</dbReference>
<gene>
    <name evidence="7" type="ORF">SAMN02745158_00282</name>
</gene>
<keyword evidence="8" id="KW-1185">Reference proteome</keyword>
<dbReference type="GO" id="GO:0000287">
    <property type="term" value="F:magnesium ion binding"/>
    <property type="evidence" value="ECO:0007669"/>
    <property type="project" value="TreeGrafter"/>
</dbReference>
<keyword evidence="7" id="KW-0489">Methyltransferase</keyword>
<evidence type="ECO:0000256" key="6">
    <source>
        <dbReference type="SAM" id="MobiDB-lite"/>
    </source>
</evidence>